<organism evidence="1 2">
    <name type="scientific">Zavarzinia aquatilis</name>
    <dbReference type="NCBI Taxonomy" id="2211142"/>
    <lineage>
        <taxon>Bacteria</taxon>
        <taxon>Pseudomonadati</taxon>
        <taxon>Pseudomonadota</taxon>
        <taxon>Alphaproteobacteria</taxon>
        <taxon>Rhodospirillales</taxon>
        <taxon>Zavarziniaceae</taxon>
        <taxon>Zavarzinia</taxon>
    </lineage>
</organism>
<comment type="caution">
    <text evidence="1">The sequence shown here is derived from an EMBL/GenBank/DDBJ whole genome shotgun (WGS) entry which is preliminary data.</text>
</comment>
<dbReference type="EMBL" id="QGLE01000021">
    <property type="protein sequence ID" value="PWR17693.1"/>
    <property type="molecule type" value="Genomic_DNA"/>
</dbReference>
<dbReference type="OrthoDB" id="7605239at2"/>
<protein>
    <recommendedName>
        <fullName evidence="3">Mor transcription activator domain-containing protein</fullName>
    </recommendedName>
</protein>
<gene>
    <name evidence="1" type="ORF">DKG74_20610</name>
</gene>
<sequence>MTAPSWYPKPETLPGVLALIAQVVGIDAALRVGQVAGGQQKYMPMPDKVGPNTWLSKLIGVKAARLVAARHLKAGAVKGELLLVPSASVERNAIAVRTLWIQRGYSINQISGELHLARHRVKELVEGWPKGNGGPALEEAADPGRCPACGRRHPAKRLRLSDHRQMSLPLAAAPPRGAGAI</sequence>
<dbReference type="AlphaFoldDB" id="A0A317DXL0"/>
<reference evidence="1 2" key="1">
    <citation type="submission" date="2018-05" db="EMBL/GenBank/DDBJ databases">
        <title>Zavarzinia sp. HR-AS.</title>
        <authorList>
            <person name="Lee Y."/>
            <person name="Jeon C.O."/>
        </authorList>
    </citation>
    <scope>NUCLEOTIDE SEQUENCE [LARGE SCALE GENOMIC DNA]</scope>
    <source>
        <strain evidence="1 2">HR-AS</strain>
    </source>
</reference>
<accession>A0A317DXL0</accession>
<name>A0A317DXL0_9PROT</name>
<dbReference type="Proteomes" id="UP000245461">
    <property type="component" value="Unassembled WGS sequence"/>
</dbReference>
<proteinExistence type="predicted"/>
<evidence type="ECO:0000313" key="2">
    <source>
        <dbReference type="Proteomes" id="UP000245461"/>
    </source>
</evidence>
<keyword evidence="2" id="KW-1185">Reference proteome</keyword>
<evidence type="ECO:0008006" key="3">
    <source>
        <dbReference type="Google" id="ProtNLM"/>
    </source>
</evidence>
<evidence type="ECO:0000313" key="1">
    <source>
        <dbReference type="EMBL" id="PWR17693.1"/>
    </source>
</evidence>
<dbReference type="RefSeq" id="WP_109908066.1">
    <property type="nucleotide sequence ID" value="NZ_QGLE01000021.1"/>
</dbReference>